<evidence type="ECO:0000256" key="1">
    <source>
        <dbReference type="SAM" id="MobiDB-lite"/>
    </source>
</evidence>
<accession>A0A7U9KR18</accession>
<reference evidence="3 4" key="1">
    <citation type="submission" date="2018-11" db="EMBL/GenBank/DDBJ databases">
        <title>Whole genome sequence of Streptomyces chrestomyceticus NBRC 13444(T).</title>
        <authorList>
            <person name="Komaki H."/>
            <person name="Tamura T."/>
        </authorList>
    </citation>
    <scope>NUCLEOTIDE SEQUENCE [LARGE SCALE GENOMIC DNA]</scope>
    <source>
        <strain evidence="3 4">NBRC 13444</strain>
    </source>
</reference>
<dbReference type="AlphaFoldDB" id="A0A7U9KR18"/>
<feature type="domain" description="Phosphodiester glycosidase" evidence="2">
    <location>
        <begin position="287"/>
        <end position="459"/>
    </location>
</feature>
<comment type="caution">
    <text evidence="3">The sequence shown here is derived from an EMBL/GenBank/DDBJ whole genome shotgun (WGS) entry which is preliminary data.</text>
</comment>
<organism evidence="3 4">
    <name type="scientific">Streptomyces chrestomyceticus JCM 4735</name>
    <dbReference type="NCBI Taxonomy" id="1306181"/>
    <lineage>
        <taxon>Bacteria</taxon>
        <taxon>Bacillati</taxon>
        <taxon>Actinomycetota</taxon>
        <taxon>Actinomycetes</taxon>
        <taxon>Kitasatosporales</taxon>
        <taxon>Streptomycetaceae</taxon>
        <taxon>Streptomyces</taxon>
    </lineage>
</organism>
<name>A0A7U9KR18_9ACTN</name>
<protein>
    <recommendedName>
        <fullName evidence="2">Phosphodiester glycosidase domain-containing protein</fullName>
    </recommendedName>
</protein>
<dbReference type="Proteomes" id="UP000287830">
    <property type="component" value="Unassembled WGS sequence"/>
</dbReference>
<dbReference type="PANTHER" id="PTHR40446">
    <property type="entry name" value="N-ACETYLGLUCOSAMINE-1-PHOSPHODIESTER ALPHA-N-ACETYLGLUCOSAMINIDASE"/>
    <property type="match status" value="1"/>
</dbReference>
<sequence>MRAPSGGGGPIAPGGGGDTTAVRRLYGFPTPPGHSGLLVPVRPLPRRLGGIVKNRFVRARAVLTALTAWGVLAGSGVASGATAQDGAPQPGHAARVAPGVTYRAFDLAVGRGTAHAHLLTVDLTDRRVAVDLLYPGVVGARAPVSRLADARSAVAAVNADFFNITETQHPGVEATGAPVGPAIASGRHLKAAVPDGQRFGPALPPGTNTKDVIGVGFDRRARLDRLSLRGAVLTPAGALPLKGLNQYALPVNGIGAFTSRWGPTSRVRATCGTDTDRAAPCSTETYELTVRQGRVTEATQVPGRGGIPRGTTTLVGREEGARQLRKLHVGDRVRVGHALTGRRPAPLRFAVGGFPIVRGDEPLAGLDTVTPAVRTAAGVGANGRRLLLLALDGAPGRAGMTVRELADLMVQLGARDAVNLDGGGSSTLVTREPGSPGSTVRNHPSAGAERPVPNGIGVFARG</sequence>
<feature type="region of interest" description="Disordered" evidence="1">
    <location>
        <begin position="423"/>
        <end position="462"/>
    </location>
</feature>
<evidence type="ECO:0000259" key="2">
    <source>
        <dbReference type="Pfam" id="PF09992"/>
    </source>
</evidence>
<evidence type="ECO:0000313" key="3">
    <source>
        <dbReference type="EMBL" id="GCD33226.1"/>
    </source>
</evidence>
<dbReference type="EMBL" id="BHZC01000001">
    <property type="protein sequence ID" value="GCD33226.1"/>
    <property type="molecule type" value="Genomic_DNA"/>
</dbReference>
<gene>
    <name evidence="3" type="ORF">OEIGOIKO_00945</name>
</gene>
<dbReference type="InterPro" id="IPR018711">
    <property type="entry name" value="NAGPA"/>
</dbReference>
<feature type="compositionally biased region" description="Gly residues" evidence="1">
    <location>
        <begin position="1"/>
        <end position="18"/>
    </location>
</feature>
<dbReference type="PANTHER" id="PTHR40446:SF2">
    <property type="entry name" value="N-ACETYLGLUCOSAMINE-1-PHOSPHODIESTER ALPHA-N-ACETYLGLUCOSAMINIDASE"/>
    <property type="match status" value="1"/>
</dbReference>
<proteinExistence type="predicted"/>
<feature type="region of interest" description="Disordered" evidence="1">
    <location>
        <begin position="1"/>
        <end position="20"/>
    </location>
</feature>
<evidence type="ECO:0000313" key="4">
    <source>
        <dbReference type="Proteomes" id="UP000287830"/>
    </source>
</evidence>
<dbReference type="Pfam" id="PF09992">
    <property type="entry name" value="NAGPA"/>
    <property type="match status" value="1"/>
</dbReference>